<comment type="caution">
    <text evidence="1">The sequence shown here is derived from an EMBL/GenBank/DDBJ whole genome shotgun (WGS) entry which is preliminary data.</text>
</comment>
<protein>
    <submittedName>
        <fullName evidence="1">Uncharacterized protein</fullName>
    </submittedName>
</protein>
<organism evidence="1">
    <name type="scientific">marine sediment metagenome</name>
    <dbReference type="NCBI Taxonomy" id="412755"/>
    <lineage>
        <taxon>unclassified sequences</taxon>
        <taxon>metagenomes</taxon>
        <taxon>ecological metagenomes</taxon>
    </lineage>
</organism>
<accession>A0A0F9RBK8</accession>
<proteinExistence type="predicted"/>
<gene>
    <name evidence="1" type="ORF">LCGC14_0913690</name>
</gene>
<name>A0A0F9RBK8_9ZZZZ</name>
<dbReference type="AlphaFoldDB" id="A0A0F9RBK8"/>
<dbReference type="EMBL" id="LAZR01003048">
    <property type="protein sequence ID" value="KKN22566.1"/>
    <property type="molecule type" value="Genomic_DNA"/>
</dbReference>
<evidence type="ECO:0000313" key="1">
    <source>
        <dbReference type="EMBL" id="KKN22566.1"/>
    </source>
</evidence>
<sequence>MNLTTRVLPALTKVTGEQNVITIAAGQRLTIETSPGGAEILDAIVPVGKVWTAAISVSIDEMDA</sequence>
<reference evidence="1" key="1">
    <citation type="journal article" date="2015" name="Nature">
        <title>Complex archaea that bridge the gap between prokaryotes and eukaryotes.</title>
        <authorList>
            <person name="Spang A."/>
            <person name="Saw J.H."/>
            <person name="Jorgensen S.L."/>
            <person name="Zaremba-Niedzwiedzka K."/>
            <person name="Martijn J."/>
            <person name="Lind A.E."/>
            <person name="van Eijk R."/>
            <person name="Schleper C."/>
            <person name="Guy L."/>
            <person name="Ettema T.J."/>
        </authorList>
    </citation>
    <scope>NUCLEOTIDE SEQUENCE</scope>
</reference>